<dbReference type="OrthoDB" id="3147730at2759"/>
<proteinExistence type="predicted"/>
<protein>
    <submittedName>
        <fullName evidence="1">Uncharacterized protein</fullName>
    </submittedName>
</protein>
<evidence type="ECO:0000313" key="2">
    <source>
        <dbReference type="Proteomes" id="UP000807025"/>
    </source>
</evidence>
<organism evidence="1 2">
    <name type="scientific">Pleurotus eryngii</name>
    <name type="common">Boletus of the steppes</name>
    <dbReference type="NCBI Taxonomy" id="5323"/>
    <lineage>
        <taxon>Eukaryota</taxon>
        <taxon>Fungi</taxon>
        <taxon>Dikarya</taxon>
        <taxon>Basidiomycota</taxon>
        <taxon>Agaricomycotina</taxon>
        <taxon>Agaricomycetes</taxon>
        <taxon>Agaricomycetidae</taxon>
        <taxon>Agaricales</taxon>
        <taxon>Pleurotineae</taxon>
        <taxon>Pleurotaceae</taxon>
        <taxon>Pleurotus</taxon>
    </lineage>
</organism>
<name>A0A9P6D7Z2_PLEER</name>
<reference evidence="1" key="1">
    <citation type="submission" date="2020-11" db="EMBL/GenBank/DDBJ databases">
        <authorList>
            <consortium name="DOE Joint Genome Institute"/>
            <person name="Ahrendt S."/>
            <person name="Riley R."/>
            <person name="Andreopoulos W."/>
            <person name="Labutti K."/>
            <person name="Pangilinan J."/>
            <person name="Ruiz-Duenas F.J."/>
            <person name="Barrasa J.M."/>
            <person name="Sanchez-Garcia M."/>
            <person name="Camarero S."/>
            <person name="Miyauchi S."/>
            <person name="Serrano A."/>
            <person name="Linde D."/>
            <person name="Babiker R."/>
            <person name="Drula E."/>
            <person name="Ayuso-Fernandez I."/>
            <person name="Pacheco R."/>
            <person name="Padilla G."/>
            <person name="Ferreira P."/>
            <person name="Barriuso J."/>
            <person name="Kellner H."/>
            <person name="Castanera R."/>
            <person name="Alfaro M."/>
            <person name="Ramirez L."/>
            <person name="Pisabarro A.G."/>
            <person name="Kuo A."/>
            <person name="Tritt A."/>
            <person name="Lipzen A."/>
            <person name="He G."/>
            <person name="Yan M."/>
            <person name="Ng V."/>
            <person name="Cullen D."/>
            <person name="Martin F."/>
            <person name="Rosso M.-N."/>
            <person name="Henrissat B."/>
            <person name="Hibbett D."/>
            <person name="Martinez A.T."/>
            <person name="Grigoriev I.V."/>
        </authorList>
    </citation>
    <scope>NUCLEOTIDE SEQUENCE</scope>
    <source>
        <strain evidence="1">ATCC 90797</strain>
    </source>
</reference>
<comment type="caution">
    <text evidence="1">The sequence shown here is derived from an EMBL/GenBank/DDBJ whole genome shotgun (WGS) entry which is preliminary data.</text>
</comment>
<gene>
    <name evidence="1" type="ORF">BDN71DRAFT_1437087</name>
</gene>
<dbReference type="Proteomes" id="UP000807025">
    <property type="component" value="Unassembled WGS sequence"/>
</dbReference>
<dbReference type="AlphaFoldDB" id="A0A9P6D7Z2"/>
<evidence type="ECO:0000313" key="1">
    <source>
        <dbReference type="EMBL" id="KAF9487119.1"/>
    </source>
</evidence>
<dbReference type="EMBL" id="MU154817">
    <property type="protein sequence ID" value="KAF9487119.1"/>
    <property type="molecule type" value="Genomic_DNA"/>
</dbReference>
<keyword evidence="2" id="KW-1185">Reference proteome</keyword>
<accession>A0A9P6D7Z2</accession>
<sequence length="186" mass="21388">MRRWISSKSQIRVNGLAVRVEVQMRYYCMIITQITSHGDMILIPLPALVRASPTPVNLRVSAILFLTVAEFNWDMMESSVTWQLKSIWMQGCSQERSLLQIEKAGGGIGWHEPQVHPPLHYILPNRLLREIQGTTFKERSAWRGYIIVTKYQDNPFSSMINASIADFPILKNYFTTRGSPSHIQCH</sequence>